<dbReference type="FunFam" id="1.20.1250.20:FF:000078">
    <property type="entry name" value="MFS maltose transporter, putative"/>
    <property type="match status" value="1"/>
</dbReference>
<feature type="transmembrane region" description="Helical" evidence="9">
    <location>
        <begin position="100"/>
        <end position="118"/>
    </location>
</feature>
<feature type="transmembrane region" description="Helical" evidence="9">
    <location>
        <begin position="278"/>
        <end position="300"/>
    </location>
</feature>
<dbReference type="InterPro" id="IPR036259">
    <property type="entry name" value="MFS_trans_sf"/>
</dbReference>
<feature type="transmembrane region" description="Helical" evidence="9">
    <location>
        <begin position="375"/>
        <end position="396"/>
    </location>
</feature>
<evidence type="ECO:0000256" key="6">
    <source>
        <dbReference type="ARBA" id="ARBA00023136"/>
    </source>
</evidence>
<feature type="transmembrane region" description="Helical" evidence="9">
    <location>
        <begin position="124"/>
        <end position="146"/>
    </location>
</feature>
<keyword evidence="12" id="KW-1185">Reference proteome</keyword>
<dbReference type="GO" id="GO:0005351">
    <property type="term" value="F:carbohydrate:proton symporter activity"/>
    <property type="evidence" value="ECO:0007669"/>
    <property type="project" value="TreeGrafter"/>
</dbReference>
<dbReference type="Gene3D" id="1.20.1250.20">
    <property type="entry name" value="MFS general substrate transporter like domains"/>
    <property type="match status" value="1"/>
</dbReference>
<evidence type="ECO:0000313" key="11">
    <source>
        <dbReference type="EMBL" id="KAK1761651.1"/>
    </source>
</evidence>
<gene>
    <name evidence="11" type="ORF">QBC33DRAFT_502442</name>
</gene>
<dbReference type="InterPro" id="IPR005828">
    <property type="entry name" value="MFS_sugar_transport-like"/>
</dbReference>
<dbReference type="InterPro" id="IPR020846">
    <property type="entry name" value="MFS_dom"/>
</dbReference>
<feature type="transmembrane region" description="Helical" evidence="9">
    <location>
        <begin position="20"/>
        <end position="53"/>
    </location>
</feature>
<dbReference type="AlphaFoldDB" id="A0AAJ0FAR0"/>
<evidence type="ECO:0000256" key="9">
    <source>
        <dbReference type="SAM" id="Phobius"/>
    </source>
</evidence>
<keyword evidence="6 9" id="KW-0472">Membrane</keyword>
<organism evidence="11 12">
    <name type="scientific">Phialemonium atrogriseum</name>
    <dbReference type="NCBI Taxonomy" id="1093897"/>
    <lineage>
        <taxon>Eukaryota</taxon>
        <taxon>Fungi</taxon>
        <taxon>Dikarya</taxon>
        <taxon>Ascomycota</taxon>
        <taxon>Pezizomycotina</taxon>
        <taxon>Sordariomycetes</taxon>
        <taxon>Sordariomycetidae</taxon>
        <taxon>Cephalothecales</taxon>
        <taxon>Cephalothecaceae</taxon>
        <taxon>Phialemonium</taxon>
    </lineage>
</organism>
<reference evidence="11" key="1">
    <citation type="submission" date="2023-06" db="EMBL/GenBank/DDBJ databases">
        <title>Genome-scale phylogeny and comparative genomics of the fungal order Sordariales.</title>
        <authorList>
            <consortium name="Lawrence Berkeley National Laboratory"/>
            <person name="Hensen N."/>
            <person name="Bonometti L."/>
            <person name="Westerberg I."/>
            <person name="Brannstrom I.O."/>
            <person name="Guillou S."/>
            <person name="Cros-Aarteil S."/>
            <person name="Calhoun S."/>
            <person name="Haridas S."/>
            <person name="Kuo A."/>
            <person name="Mondo S."/>
            <person name="Pangilinan J."/>
            <person name="Riley R."/>
            <person name="Labutti K."/>
            <person name="Andreopoulos B."/>
            <person name="Lipzen A."/>
            <person name="Chen C."/>
            <person name="Yanf M."/>
            <person name="Daum C."/>
            <person name="Ng V."/>
            <person name="Clum A."/>
            <person name="Steindorff A."/>
            <person name="Ohm R."/>
            <person name="Martin F."/>
            <person name="Silar P."/>
            <person name="Natvig D."/>
            <person name="Lalanne C."/>
            <person name="Gautier V."/>
            <person name="Ament-Velasquez S.L."/>
            <person name="Kruys A."/>
            <person name="Hutchinson M.I."/>
            <person name="Powell A.J."/>
            <person name="Barry K."/>
            <person name="Miller A.N."/>
            <person name="Grigoriev I.V."/>
            <person name="Debuchy R."/>
            <person name="Gladieux P."/>
            <person name="Thoren M.H."/>
            <person name="Johannesson H."/>
        </authorList>
    </citation>
    <scope>NUCLEOTIDE SEQUENCE</scope>
    <source>
        <strain evidence="11">8032-3</strain>
    </source>
</reference>
<dbReference type="GO" id="GO:0016020">
    <property type="term" value="C:membrane"/>
    <property type="evidence" value="ECO:0007669"/>
    <property type="project" value="UniProtKB-SubCell"/>
</dbReference>
<feature type="region of interest" description="Disordered" evidence="8">
    <location>
        <begin position="500"/>
        <end position="521"/>
    </location>
</feature>
<feature type="compositionally biased region" description="Basic and acidic residues" evidence="8">
    <location>
        <begin position="500"/>
        <end position="513"/>
    </location>
</feature>
<feature type="domain" description="Major facilitator superfamily (MFS) profile" evidence="10">
    <location>
        <begin position="22"/>
        <end position="466"/>
    </location>
</feature>
<dbReference type="PANTHER" id="PTHR48022">
    <property type="entry name" value="PLASTIDIC GLUCOSE TRANSPORTER 4"/>
    <property type="match status" value="1"/>
</dbReference>
<keyword evidence="3 7" id="KW-0813">Transport</keyword>
<dbReference type="SUPFAM" id="SSF103473">
    <property type="entry name" value="MFS general substrate transporter"/>
    <property type="match status" value="1"/>
</dbReference>
<evidence type="ECO:0000256" key="3">
    <source>
        <dbReference type="ARBA" id="ARBA00022448"/>
    </source>
</evidence>
<comment type="caution">
    <text evidence="11">The sequence shown here is derived from an EMBL/GenBank/DDBJ whole genome shotgun (WGS) entry which is preliminary data.</text>
</comment>
<dbReference type="PROSITE" id="PS50850">
    <property type="entry name" value="MFS"/>
    <property type="match status" value="1"/>
</dbReference>
<dbReference type="PANTHER" id="PTHR48022:SF10">
    <property type="entry name" value="MAJOR FACILITATOR SUPERFAMILY (MFS) PROFILE DOMAIN-CONTAINING PROTEIN"/>
    <property type="match status" value="1"/>
</dbReference>
<proteinExistence type="inferred from homology"/>
<feature type="transmembrane region" description="Helical" evidence="9">
    <location>
        <begin position="312"/>
        <end position="334"/>
    </location>
</feature>
<evidence type="ECO:0000256" key="4">
    <source>
        <dbReference type="ARBA" id="ARBA00022692"/>
    </source>
</evidence>
<name>A0AAJ0FAR0_9PEZI</name>
<comment type="subcellular location">
    <subcellularLocation>
        <location evidence="1">Membrane</location>
        <topology evidence="1">Multi-pass membrane protein</topology>
    </subcellularLocation>
</comment>
<evidence type="ECO:0000256" key="1">
    <source>
        <dbReference type="ARBA" id="ARBA00004141"/>
    </source>
</evidence>
<dbReference type="InterPro" id="IPR050360">
    <property type="entry name" value="MFS_Sugar_Transporters"/>
</dbReference>
<feature type="transmembrane region" description="Helical" evidence="9">
    <location>
        <begin position="158"/>
        <end position="177"/>
    </location>
</feature>
<evidence type="ECO:0000313" key="12">
    <source>
        <dbReference type="Proteomes" id="UP001244011"/>
    </source>
</evidence>
<feature type="transmembrane region" description="Helical" evidence="9">
    <location>
        <begin position="73"/>
        <end position="93"/>
    </location>
</feature>
<protein>
    <submittedName>
        <fullName evidence="11">General substrate transporter</fullName>
    </submittedName>
</protein>
<dbReference type="PROSITE" id="PS00217">
    <property type="entry name" value="SUGAR_TRANSPORT_2"/>
    <property type="match status" value="1"/>
</dbReference>
<evidence type="ECO:0000256" key="2">
    <source>
        <dbReference type="ARBA" id="ARBA00010992"/>
    </source>
</evidence>
<dbReference type="InterPro" id="IPR005829">
    <property type="entry name" value="Sugar_transporter_CS"/>
</dbReference>
<comment type="similarity">
    <text evidence="2 7">Belongs to the major facilitator superfamily. Sugar transporter (TC 2.A.1.1) family.</text>
</comment>
<dbReference type="GeneID" id="85308918"/>
<feature type="transmembrane region" description="Helical" evidence="9">
    <location>
        <begin position="341"/>
        <end position="363"/>
    </location>
</feature>
<dbReference type="RefSeq" id="XP_060277864.1">
    <property type="nucleotide sequence ID" value="XM_060425731.1"/>
</dbReference>
<accession>A0AAJ0FAR0</accession>
<evidence type="ECO:0000256" key="5">
    <source>
        <dbReference type="ARBA" id="ARBA00022989"/>
    </source>
</evidence>
<feature type="transmembrane region" description="Helical" evidence="9">
    <location>
        <begin position="189"/>
        <end position="211"/>
    </location>
</feature>
<evidence type="ECO:0000259" key="10">
    <source>
        <dbReference type="PROSITE" id="PS50850"/>
    </source>
</evidence>
<sequence>MTSLSQANEQFALRDHWKCLSAVFLVSISSFQYGLDFGIIGGLQAMVGFLKVFGEEAPDTPLGYNLSAVRQQLISSLMILGAFIASSTAGFTARFFGRKISLWLACVLVFVSTAMMQASTSIGALYAGRTIIGIGNGLLMTHAQLYIHETTPARYRGLAIGSFNIWTSVGSLVGTVIDNFTQKDHSKQAYILSLGLVHILPGVLCFGLFLIPESPRWLLSKGKEAEAEKALNWLRPRGFPVKEEFEQMQAGLEAERLINSNVGFMDVFRNPVDRRRTLLSIAAITSQAASGSMFMISYGTYFFAMAGIGDPFANSCILSSCGVVAIILNAIIITRYGRRRVFLMTGLVICGICQLIVACVYNAAPGTAQTGKVIVGISIIYIVSYNGGINTYAWVAGGEFPSQQLRSYTFGLATAVGFAGAWLTSFTAPYFINPDALNWGPKYGFIWMPSCLFTAIWMYFYFPETMNRTLEEIDELFEAKVPARKFRKYQCTGPLARVHDEKVSSGDEKVRVEEEVESTSA</sequence>
<feature type="transmembrane region" description="Helical" evidence="9">
    <location>
        <begin position="408"/>
        <end position="432"/>
    </location>
</feature>
<dbReference type="Pfam" id="PF00083">
    <property type="entry name" value="Sugar_tr"/>
    <property type="match status" value="1"/>
</dbReference>
<dbReference type="Proteomes" id="UP001244011">
    <property type="component" value="Unassembled WGS sequence"/>
</dbReference>
<feature type="transmembrane region" description="Helical" evidence="9">
    <location>
        <begin position="444"/>
        <end position="462"/>
    </location>
</feature>
<dbReference type="EMBL" id="MU839058">
    <property type="protein sequence ID" value="KAK1761651.1"/>
    <property type="molecule type" value="Genomic_DNA"/>
</dbReference>
<keyword evidence="5 9" id="KW-1133">Transmembrane helix</keyword>
<dbReference type="NCBIfam" id="TIGR00879">
    <property type="entry name" value="SP"/>
    <property type="match status" value="1"/>
</dbReference>
<evidence type="ECO:0000256" key="7">
    <source>
        <dbReference type="RuleBase" id="RU003346"/>
    </source>
</evidence>
<keyword evidence="4 9" id="KW-0812">Transmembrane</keyword>
<dbReference type="InterPro" id="IPR003663">
    <property type="entry name" value="Sugar/inositol_transpt"/>
</dbReference>
<evidence type="ECO:0000256" key="8">
    <source>
        <dbReference type="SAM" id="MobiDB-lite"/>
    </source>
</evidence>